<accession>A0A426Q1C4</accession>
<evidence type="ECO:0000313" key="4">
    <source>
        <dbReference type="Proteomes" id="UP000276526"/>
    </source>
</evidence>
<gene>
    <name evidence="3" type="ORF">CXF48_00025</name>
</gene>
<feature type="compositionally biased region" description="Polar residues" evidence="1">
    <location>
        <begin position="1"/>
        <end position="14"/>
    </location>
</feature>
<feature type="domain" description="Thioredoxin" evidence="2">
    <location>
        <begin position="98"/>
        <end position="152"/>
    </location>
</feature>
<dbReference type="Pfam" id="PF00085">
    <property type="entry name" value="Thioredoxin"/>
    <property type="match status" value="1"/>
</dbReference>
<proteinExistence type="predicted"/>
<dbReference type="SUPFAM" id="SSF52833">
    <property type="entry name" value="Thioredoxin-like"/>
    <property type="match status" value="1"/>
</dbReference>
<dbReference type="Proteomes" id="UP000276526">
    <property type="component" value="Unassembled WGS sequence"/>
</dbReference>
<dbReference type="InterPro" id="IPR011990">
    <property type="entry name" value="TPR-like_helical_dom_sf"/>
</dbReference>
<dbReference type="Pfam" id="PF14561">
    <property type="entry name" value="TPR_20"/>
    <property type="match status" value="1"/>
</dbReference>
<organism evidence="3 4">
    <name type="scientific">Corynebacterium bovis</name>
    <dbReference type="NCBI Taxonomy" id="36808"/>
    <lineage>
        <taxon>Bacteria</taxon>
        <taxon>Bacillati</taxon>
        <taxon>Actinomycetota</taxon>
        <taxon>Actinomycetes</taxon>
        <taxon>Mycobacteriales</taxon>
        <taxon>Corynebacteriaceae</taxon>
        <taxon>Corynebacterium</taxon>
    </lineage>
</organism>
<dbReference type="EMBL" id="PQNK01000001">
    <property type="protein sequence ID" value="RRO87818.1"/>
    <property type="molecule type" value="Genomic_DNA"/>
</dbReference>
<evidence type="ECO:0000259" key="2">
    <source>
        <dbReference type="Pfam" id="PF00085"/>
    </source>
</evidence>
<protein>
    <submittedName>
        <fullName evidence="3">Co-chaperone YbbN</fullName>
    </submittedName>
</protein>
<evidence type="ECO:0000256" key="1">
    <source>
        <dbReference type="SAM" id="MobiDB-lite"/>
    </source>
</evidence>
<dbReference type="GO" id="GO:0006950">
    <property type="term" value="P:response to stress"/>
    <property type="evidence" value="ECO:0007669"/>
    <property type="project" value="UniProtKB-ARBA"/>
</dbReference>
<dbReference type="AlphaFoldDB" id="A0A426Q1C4"/>
<dbReference type="RefSeq" id="WP_125172719.1">
    <property type="nucleotide sequence ID" value="NZ_JAPJOD010000136.1"/>
</dbReference>
<dbReference type="Gene3D" id="1.25.40.10">
    <property type="entry name" value="Tetratricopeptide repeat domain"/>
    <property type="match status" value="1"/>
</dbReference>
<feature type="region of interest" description="Disordered" evidence="1">
    <location>
        <begin position="1"/>
        <end position="20"/>
    </location>
</feature>
<dbReference type="CDD" id="cd02956">
    <property type="entry name" value="ybbN"/>
    <property type="match status" value="1"/>
</dbReference>
<dbReference type="InterPro" id="IPR013766">
    <property type="entry name" value="Thioredoxin_domain"/>
</dbReference>
<dbReference type="InterPro" id="IPR036249">
    <property type="entry name" value="Thioredoxin-like_sf"/>
</dbReference>
<sequence length="296" mass="31385">MTSPQQNPRSAQQPSAPPRFVAGAVDLGDVKRRAEARESAAAPGGVARSAAVTVESFEQDLVVRSTQVPVVLLIGSGRSPESEEMRAEFSRLVELPEHPTWLFRHVDVDTSPEIAQALRVQAVPTVLALAAGRPMTSFEGGQPAEQLAQWVEAVVQATEGKLEGLPEGAGGDDAATGGSDDPRVTAAEDLMETGDYAGAVAAYDRILAEEPDDTEARAARATAELMRRTEAGDADEVDQLILAGRKAEGFDVLVGRIRSGEDRDGAKARLLELFGLFDPADPDVIEARTKMASALF</sequence>
<comment type="caution">
    <text evidence="3">The sequence shown here is derived from an EMBL/GenBank/DDBJ whole genome shotgun (WGS) entry which is preliminary data.</text>
</comment>
<evidence type="ECO:0000313" key="3">
    <source>
        <dbReference type="EMBL" id="RRO87818.1"/>
    </source>
</evidence>
<reference evidence="3 4" key="1">
    <citation type="submission" date="2018-01" db="EMBL/GenBank/DDBJ databases">
        <title>Twenty Corynebacterium bovis Genomes.</title>
        <authorList>
            <person name="Gulvik C.A."/>
        </authorList>
    </citation>
    <scope>NUCLEOTIDE SEQUENCE [LARGE SCALE GENOMIC DNA]</scope>
    <source>
        <strain evidence="3 4">F6900</strain>
    </source>
</reference>
<name>A0A426Q1C4_9CORY</name>
<dbReference type="Gene3D" id="3.40.30.10">
    <property type="entry name" value="Glutaredoxin"/>
    <property type="match status" value="1"/>
</dbReference>
<feature type="region of interest" description="Disordered" evidence="1">
    <location>
        <begin position="163"/>
        <end position="182"/>
    </location>
</feature>